<feature type="binding site" evidence="1">
    <location>
        <position position="65"/>
    </location>
    <ligand>
        <name>Zn(2+)</name>
        <dbReference type="ChEBI" id="CHEBI:29105"/>
        <label>1</label>
    </ligand>
</feature>
<dbReference type="GO" id="GO:0019213">
    <property type="term" value="F:deacetylase activity"/>
    <property type="evidence" value="ECO:0007669"/>
    <property type="project" value="InterPro"/>
</dbReference>
<comment type="caution">
    <text evidence="6">The sequence shown here is derived from an EMBL/GenBank/DDBJ whole genome shotgun (WGS) entry which is preliminary data.</text>
</comment>
<dbReference type="RefSeq" id="WP_106771374.1">
    <property type="nucleotide sequence ID" value="NZ_PXYK01000005.1"/>
</dbReference>
<dbReference type="InterPro" id="IPR011059">
    <property type="entry name" value="Metal-dep_hydrolase_composite"/>
</dbReference>
<evidence type="ECO:0000256" key="2">
    <source>
        <dbReference type="PIRSR" id="PIRSR039004-2"/>
    </source>
</evidence>
<keyword evidence="7" id="KW-1185">Reference proteome</keyword>
<protein>
    <submittedName>
        <fullName evidence="6">Amidohydrolase/deacetylase family metallohydrolase</fullName>
    </submittedName>
</protein>
<proteinExistence type="predicted"/>
<dbReference type="InterPro" id="IPR006680">
    <property type="entry name" value="Amidohydro-rel"/>
</dbReference>
<dbReference type="OrthoDB" id="9796020at2"/>
<feature type="binding site" evidence="1">
    <location>
        <position position="280"/>
    </location>
    <ligand>
        <name>Zn(2+)</name>
        <dbReference type="ChEBI" id="CHEBI:29105"/>
        <label>1</label>
    </ligand>
</feature>
<dbReference type="Gene3D" id="2.30.40.10">
    <property type="entry name" value="Urease, subunit C, domain 1"/>
    <property type="match status" value="1"/>
</dbReference>
<evidence type="ECO:0000256" key="3">
    <source>
        <dbReference type="PIRSR" id="PIRSR039004-3"/>
    </source>
</evidence>
<feature type="binding site" evidence="1">
    <location>
        <position position="220"/>
    </location>
    <ligand>
        <name>Zn(2+)</name>
        <dbReference type="ChEBI" id="CHEBI:29105"/>
        <label>2</label>
    </ligand>
</feature>
<keyword evidence="6" id="KW-0378">Hydrolase</keyword>
<dbReference type="PANTHER" id="PTHR42717:SF1">
    <property type="entry name" value="IMIDAZOLONEPROPIONASE AND RELATED AMIDOHYDROLASES"/>
    <property type="match status" value="1"/>
</dbReference>
<evidence type="ECO:0000313" key="6">
    <source>
        <dbReference type="EMBL" id="PSJ63311.1"/>
    </source>
</evidence>
<keyword evidence="1" id="KW-0862">Zinc</keyword>
<dbReference type="InterPro" id="IPR013108">
    <property type="entry name" value="Amidohydro_3"/>
</dbReference>
<feature type="binding site" evidence="1">
    <location>
        <position position="197"/>
    </location>
    <ligand>
        <name>Zn(2+)</name>
        <dbReference type="ChEBI" id="CHEBI:29105"/>
        <label>2</label>
    </ligand>
</feature>
<feature type="binding site" description="via carbamate group" evidence="1">
    <location>
        <position position="164"/>
    </location>
    <ligand>
        <name>Zn(2+)</name>
        <dbReference type="ChEBI" id="CHEBI:29105"/>
        <label>2</label>
    </ligand>
</feature>
<feature type="domain" description="Amidohydrolase-related" evidence="4">
    <location>
        <begin position="262"/>
        <end position="345"/>
    </location>
</feature>
<dbReference type="Pfam" id="PF07969">
    <property type="entry name" value="Amidohydro_3"/>
    <property type="match status" value="1"/>
</dbReference>
<dbReference type="PIRSF" id="PIRSF039004">
    <property type="entry name" value="ADE_EF_0837"/>
    <property type="match status" value="1"/>
</dbReference>
<reference evidence="6 7" key="1">
    <citation type="submission" date="2018-03" db="EMBL/GenBank/DDBJ databases">
        <title>The draft genome of Mesorhizobium sp. 6GN-30.</title>
        <authorList>
            <person name="Liu L."/>
            <person name="Li L."/>
            <person name="Wang T."/>
            <person name="Zhang X."/>
            <person name="Liang L."/>
        </authorList>
    </citation>
    <scope>NUCLEOTIDE SEQUENCE [LARGE SCALE GENOMIC DNA]</scope>
    <source>
        <strain evidence="6 7">6GN30</strain>
    </source>
</reference>
<dbReference type="NCBIfam" id="NF006689">
    <property type="entry name" value="PRK09237.1"/>
    <property type="match status" value="1"/>
</dbReference>
<feature type="site" description="Transition state stabilizer" evidence="3">
    <location>
        <position position="166"/>
    </location>
</feature>
<keyword evidence="1" id="KW-0479">Metal-binding</keyword>
<dbReference type="InterPro" id="IPR032466">
    <property type="entry name" value="Metal_Hydrolase"/>
</dbReference>
<name>A0A2P7SLQ9_9HYPH</name>
<dbReference type="Proteomes" id="UP000241229">
    <property type="component" value="Unassembled WGS sequence"/>
</dbReference>
<dbReference type="EMBL" id="PXYK01000005">
    <property type="protein sequence ID" value="PSJ63311.1"/>
    <property type="molecule type" value="Genomic_DNA"/>
</dbReference>
<dbReference type="Pfam" id="PF01979">
    <property type="entry name" value="Amidohydro_1"/>
    <property type="match status" value="1"/>
</dbReference>
<sequence length="411" mass="43792">MPYDLLLRGGRVVDPASGLDAPRDIAIAGDRIAAIETDIPAERADHVIDASGCLVTPGLVDLHSHVYWGGTSLGVDADRLAAKSGTTTFVDAGSAGAGNFLGFRRHVMERSKVRILAYVNISFAGIFGFARTVMVGECGDLRLCDPRETVACVREHGEVIVGVKVRAGKHASGSSGIAPVDLALEAADRVGLPVMAHIDEPPPGRSEVLPRLRRGDVLTHCFRPFPNAPVFASGAVRPDMRLARERGVIFDIGHGMGSFDFEVARAMLKEGLTPDVISSDLHLYCVDGPAFDILVCMSKLMALGMPLAEVLRAATARPAEVIARPDLGRLTVGGPADVAVLKLHSGRFPFVDSVGTKLEAEQRLVSQGIVAGGVWWPNESAGDLTDIERYTPNRPHSHVEVAARHFGCSHD</sequence>
<feature type="modified residue" description="N6-carboxylysine" evidence="2">
    <location>
        <position position="164"/>
    </location>
</feature>
<evidence type="ECO:0000259" key="5">
    <source>
        <dbReference type="Pfam" id="PF07969"/>
    </source>
</evidence>
<feature type="binding site" description="via carbamate group" evidence="1">
    <location>
        <position position="164"/>
    </location>
    <ligand>
        <name>Zn(2+)</name>
        <dbReference type="ChEBI" id="CHEBI:29105"/>
        <label>1</label>
    </ligand>
</feature>
<dbReference type="AlphaFoldDB" id="A0A2P7SLQ9"/>
<evidence type="ECO:0000313" key="7">
    <source>
        <dbReference type="Proteomes" id="UP000241229"/>
    </source>
</evidence>
<gene>
    <name evidence="6" type="ORF">C7I84_06645</name>
</gene>
<dbReference type="PANTHER" id="PTHR42717">
    <property type="entry name" value="DIHYDROOROTASE-RELATED"/>
    <property type="match status" value="1"/>
</dbReference>
<dbReference type="Gene3D" id="3.20.20.140">
    <property type="entry name" value="Metal-dependent hydrolases"/>
    <property type="match status" value="1"/>
</dbReference>
<accession>A0A2P7SLQ9</accession>
<evidence type="ECO:0000256" key="1">
    <source>
        <dbReference type="PIRSR" id="PIRSR039004-1"/>
    </source>
</evidence>
<evidence type="ECO:0000259" key="4">
    <source>
        <dbReference type="Pfam" id="PF01979"/>
    </source>
</evidence>
<dbReference type="SUPFAM" id="SSF51338">
    <property type="entry name" value="Composite domain of metallo-dependent hydrolases"/>
    <property type="match status" value="1"/>
</dbReference>
<dbReference type="GO" id="GO:0016810">
    <property type="term" value="F:hydrolase activity, acting on carbon-nitrogen (but not peptide) bonds"/>
    <property type="evidence" value="ECO:0007669"/>
    <property type="project" value="InterPro"/>
</dbReference>
<feature type="binding site" evidence="1">
    <location>
        <position position="63"/>
    </location>
    <ligand>
        <name>Zn(2+)</name>
        <dbReference type="ChEBI" id="CHEBI:29105"/>
        <label>1</label>
    </ligand>
</feature>
<organism evidence="6 7">
    <name type="scientific">Kumtagia ephedrae</name>
    <dbReference type="NCBI Taxonomy" id="2116701"/>
    <lineage>
        <taxon>Bacteria</taxon>
        <taxon>Pseudomonadati</taxon>
        <taxon>Pseudomonadota</taxon>
        <taxon>Alphaproteobacteria</taxon>
        <taxon>Hyphomicrobiales</taxon>
        <taxon>Phyllobacteriaceae</taxon>
        <taxon>Kumtagia</taxon>
    </lineage>
</organism>
<feature type="domain" description="Amidohydrolase 3" evidence="5">
    <location>
        <begin position="47"/>
        <end position="73"/>
    </location>
</feature>
<dbReference type="SUPFAM" id="SSF51556">
    <property type="entry name" value="Metallo-dependent hydrolases"/>
    <property type="match status" value="1"/>
</dbReference>
<dbReference type="GO" id="GO:0046872">
    <property type="term" value="F:metal ion binding"/>
    <property type="evidence" value="ECO:0007669"/>
    <property type="project" value="UniProtKB-KW"/>
</dbReference>
<dbReference type="InterPro" id="IPR020043">
    <property type="entry name" value="Deacetylase_Atu3266-like"/>
</dbReference>